<gene>
    <name evidence="5" type="ORF">ATK74_0658</name>
</gene>
<evidence type="ECO:0000259" key="4">
    <source>
        <dbReference type="Pfam" id="PF20990"/>
    </source>
</evidence>
<dbReference type="Pfam" id="PF20990">
    <property type="entry name" value="DUF2207_C"/>
    <property type="match status" value="1"/>
</dbReference>
<evidence type="ECO:0000256" key="2">
    <source>
        <dbReference type="SAM" id="SignalP"/>
    </source>
</evidence>
<evidence type="ECO:0000256" key="1">
    <source>
        <dbReference type="SAM" id="Phobius"/>
    </source>
</evidence>
<dbReference type="EMBL" id="PDJC01000001">
    <property type="protein sequence ID" value="PFG16126.1"/>
    <property type="molecule type" value="Genomic_DNA"/>
</dbReference>
<dbReference type="Pfam" id="PF09972">
    <property type="entry name" value="DUF2207"/>
    <property type="match status" value="1"/>
</dbReference>
<evidence type="ECO:0000313" key="5">
    <source>
        <dbReference type="EMBL" id="PFG16126.1"/>
    </source>
</evidence>
<dbReference type="InterPro" id="IPR018702">
    <property type="entry name" value="DUF2207"/>
</dbReference>
<feature type="domain" description="DUF2207" evidence="3">
    <location>
        <begin position="34"/>
        <end position="221"/>
    </location>
</feature>
<protein>
    <submittedName>
        <fullName evidence="5">Putative membrane protein DUF2207</fullName>
    </submittedName>
</protein>
<accession>A0A2A9CPP4</accession>
<organism evidence="5 6">
    <name type="scientific">Propionicimonas paludicola</name>
    <dbReference type="NCBI Taxonomy" id="185243"/>
    <lineage>
        <taxon>Bacteria</taxon>
        <taxon>Bacillati</taxon>
        <taxon>Actinomycetota</taxon>
        <taxon>Actinomycetes</taxon>
        <taxon>Propionibacteriales</taxon>
        <taxon>Nocardioidaceae</taxon>
        <taxon>Propionicimonas</taxon>
    </lineage>
</organism>
<feature type="chain" id="PRO_5038720222" evidence="2">
    <location>
        <begin position="20"/>
        <end position="596"/>
    </location>
</feature>
<keyword evidence="1" id="KW-1133">Transmembrane helix</keyword>
<dbReference type="AlphaFoldDB" id="A0A2A9CPP4"/>
<feature type="transmembrane region" description="Helical" evidence="1">
    <location>
        <begin position="444"/>
        <end position="463"/>
    </location>
</feature>
<keyword evidence="1" id="KW-0812">Transmembrane</keyword>
<dbReference type="InterPro" id="IPR048389">
    <property type="entry name" value="YciQ-like_C"/>
</dbReference>
<keyword evidence="1" id="KW-0472">Membrane</keyword>
<feature type="signal peptide" evidence="2">
    <location>
        <begin position="1"/>
        <end position="19"/>
    </location>
</feature>
<reference evidence="5 6" key="1">
    <citation type="submission" date="2017-10" db="EMBL/GenBank/DDBJ databases">
        <title>Sequencing the genomes of 1000 actinobacteria strains.</title>
        <authorList>
            <person name="Klenk H.-P."/>
        </authorList>
    </citation>
    <scope>NUCLEOTIDE SEQUENCE [LARGE SCALE GENOMIC DNA]</scope>
    <source>
        <strain evidence="5 6">DSM 15597</strain>
    </source>
</reference>
<keyword evidence="2" id="KW-0732">Signal</keyword>
<keyword evidence="6" id="KW-1185">Reference proteome</keyword>
<evidence type="ECO:0000313" key="6">
    <source>
        <dbReference type="Proteomes" id="UP000226079"/>
    </source>
</evidence>
<feature type="transmembrane region" description="Helical" evidence="1">
    <location>
        <begin position="245"/>
        <end position="265"/>
    </location>
</feature>
<name>A0A2A9CPP4_9ACTN</name>
<feature type="domain" description="Predicted membrane protein YciQ-like C-terminal" evidence="4">
    <location>
        <begin position="306"/>
        <end position="524"/>
    </location>
</feature>
<proteinExistence type="predicted"/>
<comment type="caution">
    <text evidence="5">The sequence shown here is derived from an EMBL/GenBank/DDBJ whole genome shotgun (WGS) entry which is preliminary data.</text>
</comment>
<dbReference type="RefSeq" id="WP_098459697.1">
    <property type="nucleotide sequence ID" value="NZ_PDJC01000001.1"/>
</dbReference>
<dbReference type="Proteomes" id="UP000226079">
    <property type="component" value="Unassembled WGS sequence"/>
</dbReference>
<sequence>MNRVWRSLLVLLLSFGWLAAVPTAAHADDSDDRVTDYKVVATFDASGTAAVQLDLSVDFGDTEGHGPYLVFPLRQEIAGDLDHWRMIDVQVGQVTSPSGADATLESEESDGNLVIRVGSEGRTFTGIQTYQVNYTVKGLIAARQATSGVDEVNWNALGDGWKIPVDRAEVTVVGPVDVTRTGCFSGSLYDTPCQSAHNGTAATFSAENLGDGSGMQVVAGFPAGTFTDVAPRYTKRYTVQNMFPANPYTISVTALLSVLGLGLLIKRTRRRDEVFVGLTPGVVPAPGQQATVGAADGDAPVAVAFTPPKEVRPGEAGTLLDNVADDRDVTATIVDLAVRNQIQITQTAPEEWTFIRRFNAEDQLADYEEELLERLFAGSNRVTTEDLRNESYAGMLTEVRGNLYRRVVDLQWYQANPSHVRAAAIGGGIALIVVGAGLGFLAGFLGWGLIGLAGVIVGVGVLARSNHFGRRTATGSAVLAQTKGFELYLTTAEADQIKFEEGIDVFSRYLPYAIVFGVAERWTKIFQELADQGRYTFNPYWYAGYGFAPRLDQLGSSLNSLGSTMSSSLQAATAATSGGSGFSGGGGFGGGGGGTW</sequence>
<dbReference type="OrthoDB" id="143710at2"/>
<feature type="transmembrane region" description="Helical" evidence="1">
    <location>
        <begin position="420"/>
        <end position="438"/>
    </location>
</feature>
<evidence type="ECO:0000259" key="3">
    <source>
        <dbReference type="Pfam" id="PF09972"/>
    </source>
</evidence>